<dbReference type="PANTHER" id="PTHR22913:SF12">
    <property type="entry name" value="MANNURONAN SYNTHASE"/>
    <property type="match status" value="1"/>
</dbReference>
<comment type="catalytic activity">
    <reaction evidence="15">
        <text>N-acetyl-beta-D-glucosaminyl-(1-&gt;4)-[hyaluronan](n) + UDP-alpha-D-glucuronate = [hyaluronan](n+1) + UDP + H(+)</text>
        <dbReference type="Rhea" id="RHEA:12528"/>
        <dbReference type="Rhea" id="RHEA-COMP:12585"/>
        <dbReference type="Rhea" id="RHEA-COMP:12587"/>
        <dbReference type="ChEBI" id="CHEBI:15378"/>
        <dbReference type="ChEBI" id="CHEBI:58052"/>
        <dbReference type="ChEBI" id="CHEBI:58223"/>
        <dbReference type="ChEBI" id="CHEBI:132153"/>
        <dbReference type="ChEBI" id="CHEBI:132154"/>
        <dbReference type="EC" id="2.4.1.212"/>
    </reaction>
</comment>
<feature type="domain" description="Glycosyltransferase 2-like" evidence="17">
    <location>
        <begin position="91"/>
        <end position="259"/>
    </location>
</feature>
<dbReference type="Proteomes" id="UP001597079">
    <property type="component" value="Unassembled WGS sequence"/>
</dbReference>
<feature type="transmembrane region" description="Helical" evidence="16">
    <location>
        <begin position="400"/>
        <end position="424"/>
    </location>
</feature>
<comment type="similarity">
    <text evidence="3">Belongs to the NodC/HAS family.</text>
</comment>
<evidence type="ECO:0000256" key="8">
    <source>
        <dbReference type="ARBA" id="ARBA00022903"/>
    </source>
</evidence>
<dbReference type="RefSeq" id="WP_377942206.1">
    <property type="nucleotide sequence ID" value="NZ_JBHUCX010000020.1"/>
</dbReference>
<evidence type="ECO:0000256" key="7">
    <source>
        <dbReference type="ARBA" id="ARBA00022679"/>
    </source>
</evidence>
<feature type="transmembrane region" description="Helical" evidence="16">
    <location>
        <begin position="25"/>
        <end position="45"/>
    </location>
</feature>
<dbReference type="Pfam" id="PF00535">
    <property type="entry name" value="Glycos_transf_2"/>
    <property type="match status" value="1"/>
</dbReference>
<dbReference type="EC" id="2.4.1.212" evidence="4"/>
<evidence type="ECO:0000256" key="15">
    <source>
        <dbReference type="ARBA" id="ARBA00048168"/>
    </source>
</evidence>
<feature type="transmembrane region" description="Helical" evidence="16">
    <location>
        <begin position="57"/>
        <end position="78"/>
    </location>
</feature>
<comment type="function">
    <text evidence="10">Glycosaminoglycan synthesis. The hyaluronic acid capsule is involved in the pathogenicity of group A Streptococci; it may be the major virulence determinant.</text>
</comment>
<evidence type="ECO:0000313" key="19">
    <source>
        <dbReference type="Proteomes" id="UP001597079"/>
    </source>
</evidence>
<name>A0ABW4JG61_9BACL</name>
<evidence type="ECO:0000256" key="12">
    <source>
        <dbReference type="ARBA" id="ARBA00042148"/>
    </source>
</evidence>
<evidence type="ECO:0000256" key="16">
    <source>
        <dbReference type="SAM" id="Phobius"/>
    </source>
</evidence>
<evidence type="ECO:0000256" key="1">
    <source>
        <dbReference type="ARBA" id="ARBA00004236"/>
    </source>
</evidence>
<dbReference type="Gene3D" id="3.90.550.10">
    <property type="entry name" value="Spore Coat Polysaccharide Biosynthesis Protein SpsA, Chain A"/>
    <property type="match status" value="1"/>
</dbReference>
<keyword evidence="16" id="KW-1133">Transmembrane helix</keyword>
<evidence type="ECO:0000256" key="11">
    <source>
        <dbReference type="ARBA" id="ARBA00040508"/>
    </source>
</evidence>
<dbReference type="PANTHER" id="PTHR22913">
    <property type="entry name" value="HYALURONAN SYNTHASE"/>
    <property type="match status" value="1"/>
</dbReference>
<keyword evidence="9 16" id="KW-0472">Membrane</keyword>
<comment type="pathway">
    <text evidence="2">Glycan biosynthesis; hyaluronan biosynthesis.</text>
</comment>
<gene>
    <name evidence="18" type="ORF">ACFSB2_06395</name>
</gene>
<dbReference type="SUPFAM" id="SSF53448">
    <property type="entry name" value="Nucleotide-diphospho-sugar transferases"/>
    <property type="match status" value="1"/>
</dbReference>
<evidence type="ECO:0000256" key="6">
    <source>
        <dbReference type="ARBA" id="ARBA00022676"/>
    </source>
</evidence>
<evidence type="ECO:0000256" key="2">
    <source>
        <dbReference type="ARBA" id="ARBA00004698"/>
    </source>
</evidence>
<proteinExistence type="inferred from homology"/>
<keyword evidence="7 18" id="KW-0808">Transferase</keyword>
<protein>
    <recommendedName>
        <fullName evidence="11">Hyaluronan synthase</fullName>
        <ecNumber evidence="4">2.4.1.212</ecNumber>
    </recommendedName>
    <alternativeName>
        <fullName evidence="13">Hyaluronate synthase</fullName>
    </alternativeName>
    <alternativeName>
        <fullName evidence="12">Hyaluronic acid synthase</fullName>
    </alternativeName>
</protein>
<comment type="subcellular location">
    <subcellularLocation>
        <location evidence="1">Cell membrane</location>
    </subcellularLocation>
</comment>
<evidence type="ECO:0000256" key="3">
    <source>
        <dbReference type="ARBA" id="ARBA00006782"/>
    </source>
</evidence>
<evidence type="ECO:0000256" key="13">
    <source>
        <dbReference type="ARBA" id="ARBA00043237"/>
    </source>
</evidence>
<dbReference type="InterPro" id="IPR001173">
    <property type="entry name" value="Glyco_trans_2-like"/>
</dbReference>
<keyword evidence="5" id="KW-1003">Cell membrane</keyword>
<comment type="caution">
    <text evidence="18">The sequence shown here is derived from an EMBL/GenBank/DDBJ whole genome shotgun (WGS) entry which is preliminary data.</text>
</comment>
<keyword evidence="8" id="KW-0972">Capsule biogenesis/degradation</keyword>
<evidence type="ECO:0000256" key="10">
    <source>
        <dbReference type="ARBA" id="ARBA00037408"/>
    </source>
</evidence>
<evidence type="ECO:0000259" key="17">
    <source>
        <dbReference type="Pfam" id="PF00535"/>
    </source>
</evidence>
<dbReference type="InterPro" id="IPR029044">
    <property type="entry name" value="Nucleotide-diphossugar_trans"/>
</dbReference>
<evidence type="ECO:0000256" key="14">
    <source>
        <dbReference type="ARBA" id="ARBA00047709"/>
    </source>
</evidence>
<dbReference type="GO" id="GO:0016757">
    <property type="term" value="F:glycosyltransferase activity"/>
    <property type="evidence" value="ECO:0007669"/>
    <property type="project" value="UniProtKB-KW"/>
</dbReference>
<evidence type="ECO:0000256" key="9">
    <source>
        <dbReference type="ARBA" id="ARBA00023136"/>
    </source>
</evidence>
<evidence type="ECO:0000256" key="4">
    <source>
        <dbReference type="ARBA" id="ARBA00012207"/>
    </source>
</evidence>
<keyword evidence="16" id="KW-0812">Transmembrane</keyword>
<dbReference type="EMBL" id="JBHUCX010000020">
    <property type="protein sequence ID" value="MFD1674333.1"/>
    <property type="molecule type" value="Genomic_DNA"/>
</dbReference>
<accession>A0ABW4JG61</accession>
<keyword evidence="6 18" id="KW-0328">Glycosyltransferase</keyword>
<reference evidence="19" key="1">
    <citation type="journal article" date="2019" name="Int. J. Syst. Evol. Microbiol.">
        <title>The Global Catalogue of Microorganisms (GCM) 10K type strain sequencing project: providing services to taxonomists for standard genome sequencing and annotation.</title>
        <authorList>
            <consortium name="The Broad Institute Genomics Platform"/>
            <consortium name="The Broad Institute Genome Sequencing Center for Infectious Disease"/>
            <person name="Wu L."/>
            <person name="Ma J."/>
        </authorList>
    </citation>
    <scope>NUCLEOTIDE SEQUENCE [LARGE SCALE GENOMIC DNA]</scope>
    <source>
        <strain evidence="19">CGMCC 1.12286</strain>
    </source>
</reference>
<organism evidence="18 19">
    <name type="scientific">Alicyclobacillus fodiniaquatilis</name>
    <dbReference type="NCBI Taxonomy" id="1661150"/>
    <lineage>
        <taxon>Bacteria</taxon>
        <taxon>Bacillati</taxon>
        <taxon>Bacillota</taxon>
        <taxon>Bacilli</taxon>
        <taxon>Bacillales</taxon>
        <taxon>Alicyclobacillaceae</taxon>
        <taxon>Alicyclobacillus</taxon>
    </lineage>
</organism>
<evidence type="ECO:0000256" key="5">
    <source>
        <dbReference type="ARBA" id="ARBA00022475"/>
    </source>
</evidence>
<sequence length="434" mass="49950">MIEHQLNDSNIPLLKDNRNRKPTSFISRLFIFVLFLAFVMGMIYVNSKAHGRIDFTLGIYGSVMVTYLLGKMVLSFFYKPFKGDALDYKVTVIVPSFNEKEEAARSTVESLLRQTHRVHEIFFIDDGSKDLSAYHAILLLKEQTGAENLHVHRYKDNRGKRHAQIYGFERATGDIIFTTDSDGYVYPNAVEEMLIPFRDKKVMAVTGHINARNRTESWLTRLLDMRYDNAFRVERAAQSVTGNVLVCSGPISCYRSEVILDNLERYRNQTFLGEPVQFGDDRCLTNYAIERGKTVYQENAICLTDVPPTLRQFVKQQVRWNKSFFRESLLAFKLGFKKPKVLVWVILEMALWITFGIALFAGVILKERTMGLVLISYYAAYICLSAYARNVYYILKRPLVFLLAPLYGIVHLGLLFPLRIYALATLKVTGWGTR</sequence>
<feature type="transmembrane region" description="Helical" evidence="16">
    <location>
        <begin position="370"/>
        <end position="388"/>
    </location>
</feature>
<keyword evidence="19" id="KW-1185">Reference proteome</keyword>
<feature type="transmembrane region" description="Helical" evidence="16">
    <location>
        <begin position="341"/>
        <end position="364"/>
    </location>
</feature>
<evidence type="ECO:0000313" key="18">
    <source>
        <dbReference type="EMBL" id="MFD1674333.1"/>
    </source>
</evidence>
<comment type="catalytic activity">
    <reaction evidence="14">
        <text>[hyaluronan](n) + UDP-N-acetyl-alpha-D-glucosamine = N-acetyl-beta-D-glucosaminyl-(1-&gt;4)-[hyaluronan](n) + UDP + H(+)</text>
        <dbReference type="Rhea" id="RHEA:20465"/>
        <dbReference type="Rhea" id="RHEA-COMP:12583"/>
        <dbReference type="Rhea" id="RHEA-COMP:12585"/>
        <dbReference type="ChEBI" id="CHEBI:15378"/>
        <dbReference type="ChEBI" id="CHEBI:57705"/>
        <dbReference type="ChEBI" id="CHEBI:58223"/>
        <dbReference type="ChEBI" id="CHEBI:132153"/>
        <dbReference type="ChEBI" id="CHEBI:132154"/>
        <dbReference type="EC" id="2.4.1.212"/>
    </reaction>
</comment>